<proteinExistence type="predicted"/>
<gene>
    <name evidence="2" type="ORF">LCGC14_1272170</name>
</gene>
<name>A0A0F9KXT1_9ZZZZ</name>
<feature type="coiled-coil region" evidence="1">
    <location>
        <begin position="5"/>
        <end position="83"/>
    </location>
</feature>
<evidence type="ECO:0000313" key="2">
    <source>
        <dbReference type="EMBL" id="KKM87129.1"/>
    </source>
</evidence>
<reference evidence="2" key="1">
    <citation type="journal article" date="2015" name="Nature">
        <title>Complex archaea that bridge the gap between prokaryotes and eukaryotes.</title>
        <authorList>
            <person name="Spang A."/>
            <person name="Saw J.H."/>
            <person name="Jorgensen S.L."/>
            <person name="Zaremba-Niedzwiedzka K."/>
            <person name="Martijn J."/>
            <person name="Lind A.E."/>
            <person name="van Eijk R."/>
            <person name="Schleper C."/>
            <person name="Guy L."/>
            <person name="Ettema T.J."/>
        </authorList>
    </citation>
    <scope>NUCLEOTIDE SEQUENCE</scope>
</reference>
<evidence type="ECO:0000256" key="1">
    <source>
        <dbReference type="SAM" id="Coils"/>
    </source>
</evidence>
<keyword evidence="1" id="KW-0175">Coiled coil</keyword>
<sequence>MTDKLDRLKERVDNAKDSLAEKKAEHKLLTERLKGEFKVKTLDEARDKLEGKEGEREKKLKRKEQLIEKIEEMLDSYENEEYEEE</sequence>
<dbReference type="EMBL" id="LAZR01007151">
    <property type="protein sequence ID" value="KKM87129.1"/>
    <property type="molecule type" value="Genomic_DNA"/>
</dbReference>
<organism evidence="2">
    <name type="scientific">marine sediment metagenome</name>
    <dbReference type="NCBI Taxonomy" id="412755"/>
    <lineage>
        <taxon>unclassified sequences</taxon>
        <taxon>metagenomes</taxon>
        <taxon>ecological metagenomes</taxon>
    </lineage>
</organism>
<comment type="caution">
    <text evidence="2">The sequence shown here is derived from an EMBL/GenBank/DDBJ whole genome shotgun (WGS) entry which is preliminary data.</text>
</comment>
<accession>A0A0F9KXT1</accession>
<protein>
    <submittedName>
        <fullName evidence="2">Uncharacterized protein</fullName>
    </submittedName>
</protein>
<dbReference type="AlphaFoldDB" id="A0A0F9KXT1"/>